<accession>A0ABX1QPZ1</accession>
<sequence length="178" mass="20106">MDESNKNFKLINAKPRCKKLKPKIDLAAMVSVSFLLIIFFMVTKELSKPRMIDFGLPESGGCYTGGCGGNFDRRITLLLDDDNKVISYWGLLEMPNEQPKKLDYGSNGIRKELIRIDKIIQNRTGSNDRRAIVIIKPSKKSNYGNLVDILDEMAITNIPTYAVINDFTPDEMKLLASK</sequence>
<evidence type="ECO:0000256" key="5">
    <source>
        <dbReference type="ARBA" id="ARBA00022989"/>
    </source>
</evidence>
<comment type="caution">
    <text evidence="9">The sequence shown here is derived from an EMBL/GenBank/DDBJ whole genome shotgun (WGS) entry which is preliminary data.</text>
</comment>
<dbReference type="PANTHER" id="PTHR30558:SF3">
    <property type="entry name" value="BIOPOLYMER TRANSPORT PROTEIN EXBD-RELATED"/>
    <property type="match status" value="1"/>
</dbReference>
<keyword evidence="10" id="KW-1185">Reference proteome</keyword>
<keyword evidence="7" id="KW-0653">Protein transport</keyword>
<evidence type="ECO:0000313" key="10">
    <source>
        <dbReference type="Proteomes" id="UP000767947"/>
    </source>
</evidence>
<comment type="subcellular location">
    <subcellularLocation>
        <location evidence="1">Cell membrane</location>
        <topology evidence="1">Single-pass membrane protein</topology>
    </subcellularLocation>
    <subcellularLocation>
        <location evidence="7">Cell membrane</location>
        <topology evidence="7">Single-pass type II membrane protein</topology>
    </subcellularLocation>
</comment>
<evidence type="ECO:0000256" key="1">
    <source>
        <dbReference type="ARBA" id="ARBA00004162"/>
    </source>
</evidence>
<evidence type="ECO:0000256" key="4">
    <source>
        <dbReference type="ARBA" id="ARBA00022692"/>
    </source>
</evidence>
<keyword evidence="7" id="KW-0813">Transport</keyword>
<evidence type="ECO:0000256" key="6">
    <source>
        <dbReference type="ARBA" id="ARBA00023136"/>
    </source>
</evidence>
<dbReference type="Proteomes" id="UP000767947">
    <property type="component" value="Unassembled WGS sequence"/>
</dbReference>
<organism evidence="9 10">
    <name type="scientific">Flavobacterium solisilvae</name>
    <dbReference type="NCBI Taxonomy" id="1852019"/>
    <lineage>
        <taxon>Bacteria</taxon>
        <taxon>Pseudomonadati</taxon>
        <taxon>Bacteroidota</taxon>
        <taxon>Flavobacteriia</taxon>
        <taxon>Flavobacteriales</taxon>
        <taxon>Flavobacteriaceae</taxon>
        <taxon>Flavobacterium</taxon>
    </lineage>
</organism>
<keyword evidence="6 8" id="KW-0472">Membrane</keyword>
<keyword evidence="3" id="KW-1003">Cell membrane</keyword>
<dbReference type="PANTHER" id="PTHR30558">
    <property type="entry name" value="EXBD MEMBRANE COMPONENT OF PMF-DRIVEN MACROMOLECULE IMPORT SYSTEM"/>
    <property type="match status" value="1"/>
</dbReference>
<keyword evidence="5 8" id="KW-1133">Transmembrane helix</keyword>
<evidence type="ECO:0000313" key="9">
    <source>
        <dbReference type="EMBL" id="NMH24306.1"/>
    </source>
</evidence>
<dbReference type="EMBL" id="JAAMPT010000198">
    <property type="protein sequence ID" value="NMH24306.1"/>
    <property type="molecule type" value="Genomic_DNA"/>
</dbReference>
<dbReference type="Pfam" id="PF02472">
    <property type="entry name" value="ExbD"/>
    <property type="match status" value="1"/>
</dbReference>
<reference evidence="9 10" key="1">
    <citation type="submission" date="2020-02" db="EMBL/GenBank/DDBJ databases">
        <title>Flavobacterium sp. genome.</title>
        <authorList>
            <person name="Jung H.S."/>
            <person name="Baek J.H."/>
            <person name="Jeon C.O."/>
        </authorList>
    </citation>
    <scope>NUCLEOTIDE SEQUENCE [LARGE SCALE GENOMIC DNA]</scope>
    <source>
        <strain evidence="9 10">SE-s27</strain>
    </source>
</reference>
<dbReference type="RefSeq" id="WP_169522905.1">
    <property type="nucleotide sequence ID" value="NZ_JAAMPT010000198.1"/>
</dbReference>
<evidence type="ECO:0000256" key="8">
    <source>
        <dbReference type="SAM" id="Phobius"/>
    </source>
</evidence>
<feature type="transmembrane region" description="Helical" evidence="8">
    <location>
        <begin position="24"/>
        <end position="42"/>
    </location>
</feature>
<evidence type="ECO:0000256" key="2">
    <source>
        <dbReference type="ARBA" id="ARBA00005811"/>
    </source>
</evidence>
<name>A0ABX1QPZ1_9FLAO</name>
<protein>
    <submittedName>
        <fullName evidence="9">Biopolymer transporter ExbD</fullName>
    </submittedName>
</protein>
<proteinExistence type="inferred from homology"/>
<comment type="similarity">
    <text evidence="2 7">Belongs to the ExbD/TolR family.</text>
</comment>
<evidence type="ECO:0000256" key="3">
    <source>
        <dbReference type="ARBA" id="ARBA00022475"/>
    </source>
</evidence>
<evidence type="ECO:0000256" key="7">
    <source>
        <dbReference type="RuleBase" id="RU003879"/>
    </source>
</evidence>
<keyword evidence="4 7" id="KW-0812">Transmembrane</keyword>
<dbReference type="InterPro" id="IPR003400">
    <property type="entry name" value="ExbD"/>
</dbReference>
<gene>
    <name evidence="9" type="ORF">G6042_03380</name>
</gene>